<dbReference type="InterPro" id="IPR003131">
    <property type="entry name" value="T1-type_BTB"/>
</dbReference>
<feature type="domain" description="Potassium channel tetramerisation-type BTB" evidence="1">
    <location>
        <begin position="51"/>
        <end position="113"/>
    </location>
</feature>
<dbReference type="SUPFAM" id="SSF54695">
    <property type="entry name" value="POZ domain"/>
    <property type="match status" value="1"/>
</dbReference>
<proteinExistence type="predicted"/>
<dbReference type="EMBL" id="CAICTM010000615">
    <property type="protein sequence ID" value="CAB9513829.1"/>
    <property type="molecule type" value="Genomic_DNA"/>
</dbReference>
<dbReference type="AlphaFoldDB" id="A0A9N8E8N0"/>
<dbReference type="GO" id="GO:0051260">
    <property type="term" value="P:protein homooligomerization"/>
    <property type="evidence" value="ECO:0007669"/>
    <property type="project" value="InterPro"/>
</dbReference>
<evidence type="ECO:0000313" key="3">
    <source>
        <dbReference type="Proteomes" id="UP001153069"/>
    </source>
</evidence>
<reference evidence="2" key="1">
    <citation type="submission" date="2020-06" db="EMBL/GenBank/DDBJ databases">
        <authorList>
            <consortium name="Plant Systems Biology data submission"/>
        </authorList>
    </citation>
    <scope>NUCLEOTIDE SEQUENCE</scope>
    <source>
        <strain evidence="2">D6</strain>
    </source>
</reference>
<sequence>MDDSLDTTLQKSPALFKHRETLMKKQEKALVRLQTNLDERLPEMGTKDDVIRLNVGGTSQSVLRRTLTQIDGSLLEAMFSGRWDEGLSKTEEGEYFIDQPIELFLPLINFLRALATKTSLVAPPTPPDFSNDRTKQRDFHRMVEYYGMSLGVYPFGPTTLIHRRIQAPARRLRSIRTTKSIRFSLHPIACFRYPKAIPTRSNHSRSSWVLTLQRRLAG</sequence>
<gene>
    <name evidence="2" type="ORF">SEMRO_616_G175970.1</name>
</gene>
<accession>A0A9N8E8N0</accession>
<dbReference type="InterPro" id="IPR011333">
    <property type="entry name" value="SKP1/BTB/POZ_sf"/>
</dbReference>
<dbReference type="PANTHER" id="PTHR14499:SF136">
    <property type="entry name" value="GH08630P"/>
    <property type="match status" value="1"/>
</dbReference>
<name>A0A9N8E8N0_9STRA</name>
<dbReference type="Proteomes" id="UP001153069">
    <property type="component" value="Unassembled WGS sequence"/>
</dbReference>
<comment type="caution">
    <text evidence="2">The sequence shown here is derived from an EMBL/GenBank/DDBJ whole genome shotgun (WGS) entry which is preliminary data.</text>
</comment>
<dbReference type="Gene3D" id="3.30.710.10">
    <property type="entry name" value="Potassium Channel Kv1.1, Chain A"/>
    <property type="match status" value="1"/>
</dbReference>
<organism evidence="2 3">
    <name type="scientific">Seminavis robusta</name>
    <dbReference type="NCBI Taxonomy" id="568900"/>
    <lineage>
        <taxon>Eukaryota</taxon>
        <taxon>Sar</taxon>
        <taxon>Stramenopiles</taxon>
        <taxon>Ochrophyta</taxon>
        <taxon>Bacillariophyta</taxon>
        <taxon>Bacillariophyceae</taxon>
        <taxon>Bacillariophycidae</taxon>
        <taxon>Naviculales</taxon>
        <taxon>Naviculaceae</taxon>
        <taxon>Seminavis</taxon>
    </lineage>
</organism>
<keyword evidence="3" id="KW-1185">Reference proteome</keyword>
<evidence type="ECO:0000259" key="1">
    <source>
        <dbReference type="Pfam" id="PF02214"/>
    </source>
</evidence>
<dbReference type="PANTHER" id="PTHR14499">
    <property type="entry name" value="POTASSIUM CHANNEL TETRAMERIZATION DOMAIN-CONTAINING"/>
    <property type="match status" value="1"/>
</dbReference>
<dbReference type="Pfam" id="PF02214">
    <property type="entry name" value="BTB_2"/>
    <property type="match status" value="1"/>
</dbReference>
<dbReference type="OrthoDB" id="47419at2759"/>
<protein>
    <submittedName>
        <fullName evidence="2">SH3KBP1-binding protein 1</fullName>
    </submittedName>
</protein>
<evidence type="ECO:0000313" key="2">
    <source>
        <dbReference type="EMBL" id="CAB9513829.1"/>
    </source>
</evidence>